<evidence type="ECO:0000256" key="1">
    <source>
        <dbReference type="SAM" id="Phobius"/>
    </source>
</evidence>
<dbReference type="Pfam" id="PF01901">
    <property type="entry name" value="O_anti_polymase"/>
    <property type="match status" value="1"/>
</dbReference>
<organism evidence="2 3">
    <name type="scientific">Methanocaldococcus infernus (strain DSM 11812 / JCM 15783 / ME)</name>
    <dbReference type="NCBI Taxonomy" id="573063"/>
    <lineage>
        <taxon>Archaea</taxon>
        <taxon>Methanobacteriati</taxon>
        <taxon>Methanobacteriota</taxon>
        <taxon>Methanomada group</taxon>
        <taxon>Methanococci</taxon>
        <taxon>Methanococcales</taxon>
        <taxon>Methanocaldococcaceae</taxon>
        <taxon>Methanocaldococcus</taxon>
    </lineage>
</organism>
<dbReference type="HOGENOM" id="CLU_764231_0_0_2"/>
<dbReference type="eggNOG" id="arCOG03206">
    <property type="taxonomic scope" value="Archaea"/>
</dbReference>
<gene>
    <name evidence="2" type="ordered locus">Metin_0020</name>
</gene>
<dbReference type="KEGG" id="mif:Metin_0020"/>
<feature type="transmembrane region" description="Helical" evidence="1">
    <location>
        <begin position="294"/>
        <end position="314"/>
    </location>
</feature>
<dbReference type="InterPro" id="IPR002760">
    <property type="entry name" value="O_anti_polymase"/>
</dbReference>
<feature type="transmembrane region" description="Helical" evidence="1">
    <location>
        <begin position="95"/>
        <end position="115"/>
    </location>
</feature>
<feature type="transmembrane region" description="Helical" evidence="1">
    <location>
        <begin position="168"/>
        <end position="190"/>
    </location>
</feature>
<sequence length="341" mass="38776">MIELSHLFLLISCIYLIFSNVSLYAFLAFLSSAIIFYISFNIGKKFSFLVKVKELCNYKRDEKIGLILMVIGIIFLVLDLLWVRDIPLFNPEVRRFLNVGFTLISRFFILGWAIYLASSNLDKKRAIIYTLIFSAMVMLIGYRTSVIVLLISSIFALYYKGEIKNRELLALFSIVFLIFLLMSIIRLMVLKVSGNPIISRISLTMSVYDIIFNYFNGSFNYYLHYSAILSYLGLAKAPRAVIANFLGIYGVTITPTVVGAVVGDYGTLAIIPYFGILGMFLGFYYMIAKKLKGIYLGVYSVLAAYTLVSIESGILDLDVIFYYFLGLLLCIYAILSRKLRK</sequence>
<name>D5VU81_METIM</name>
<keyword evidence="1" id="KW-0812">Transmembrane</keyword>
<dbReference type="EMBL" id="CP002009">
    <property type="protein sequence ID" value="ADG12693.1"/>
    <property type="molecule type" value="Genomic_DNA"/>
</dbReference>
<feature type="transmembrane region" description="Helical" evidence="1">
    <location>
        <begin position="268"/>
        <end position="287"/>
    </location>
</feature>
<reference evidence="2" key="1">
    <citation type="submission" date="2010-04" db="EMBL/GenBank/DDBJ databases">
        <title>Complete sequence of Methanocaldococcus infernus ME.</title>
        <authorList>
            <consortium name="US DOE Joint Genome Institute"/>
            <person name="Lucas S."/>
            <person name="Copeland A."/>
            <person name="Lapidus A."/>
            <person name="Cheng J.-F."/>
            <person name="Bruce D."/>
            <person name="Goodwin L."/>
            <person name="Pitluck S."/>
            <person name="Munk A.C."/>
            <person name="Detter J.C."/>
            <person name="Han C."/>
            <person name="Tapia R."/>
            <person name="Land M."/>
            <person name="Hauser L."/>
            <person name="Kyrpides N."/>
            <person name="Mikhailova N."/>
            <person name="Sieprawska-Lupa M."/>
            <person name="Whitman W.B."/>
            <person name="Woyke T."/>
        </authorList>
    </citation>
    <scope>NUCLEOTIDE SEQUENCE [LARGE SCALE GENOMIC DNA]</scope>
    <source>
        <strain evidence="2">ME</strain>
    </source>
</reference>
<feature type="transmembrane region" description="Helical" evidence="1">
    <location>
        <begin position="7"/>
        <end position="40"/>
    </location>
</feature>
<dbReference type="Proteomes" id="UP000002061">
    <property type="component" value="Chromosome"/>
</dbReference>
<accession>D5VU81</accession>
<dbReference type="STRING" id="573063.Metin_0020"/>
<keyword evidence="3" id="KW-1185">Reference proteome</keyword>
<dbReference type="OrthoDB" id="82276at2157"/>
<feature type="transmembrane region" description="Helical" evidence="1">
    <location>
        <begin position="64"/>
        <end position="83"/>
    </location>
</feature>
<feature type="transmembrane region" description="Helical" evidence="1">
    <location>
        <begin position="210"/>
        <end position="234"/>
    </location>
</feature>
<protein>
    <recommendedName>
        <fullName evidence="4">Oligosaccharide repeat unit polymerase</fullName>
    </recommendedName>
</protein>
<dbReference type="AlphaFoldDB" id="D5VU81"/>
<dbReference type="GeneID" id="9131018"/>
<keyword evidence="1" id="KW-1133">Transmembrane helix</keyword>
<evidence type="ECO:0000313" key="3">
    <source>
        <dbReference type="Proteomes" id="UP000002061"/>
    </source>
</evidence>
<feature type="transmembrane region" description="Helical" evidence="1">
    <location>
        <begin position="320"/>
        <end position="335"/>
    </location>
</feature>
<keyword evidence="1" id="KW-0472">Membrane</keyword>
<feature type="transmembrane region" description="Helical" evidence="1">
    <location>
        <begin position="127"/>
        <end position="156"/>
    </location>
</feature>
<dbReference type="RefSeq" id="WP_013099440.1">
    <property type="nucleotide sequence ID" value="NC_014122.1"/>
</dbReference>
<evidence type="ECO:0008006" key="4">
    <source>
        <dbReference type="Google" id="ProtNLM"/>
    </source>
</evidence>
<feature type="transmembrane region" description="Helical" evidence="1">
    <location>
        <begin position="241"/>
        <end position="262"/>
    </location>
</feature>
<proteinExistence type="predicted"/>
<evidence type="ECO:0000313" key="2">
    <source>
        <dbReference type="EMBL" id="ADG12693.1"/>
    </source>
</evidence>